<evidence type="ECO:0000259" key="3">
    <source>
        <dbReference type="Pfam" id="PF04453"/>
    </source>
</evidence>
<proteinExistence type="inferred from homology"/>
<comment type="similarity">
    <text evidence="2">Belongs to the LptD family.</text>
</comment>
<comment type="subcellular location">
    <subcellularLocation>
        <location evidence="2">Cell outer membrane</location>
    </subcellularLocation>
</comment>
<dbReference type="InterPro" id="IPR007543">
    <property type="entry name" value="LptD_C"/>
</dbReference>
<comment type="caution">
    <text evidence="2">Lacks conserved residue(s) required for the propagation of feature annotation.</text>
</comment>
<dbReference type="InterPro" id="IPR020889">
    <property type="entry name" value="LipoPS_assembly_LptD"/>
</dbReference>
<dbReference type="InterPro" id="IPR050218">
    <property type="entry name" value="LptD"/>
</dbReference>
<keyword evidence="2" id="KW-0998">Cell outer membrane</keyword>
<dbReference type="Pfam" id="PF04453">
    <property type="entry name" value="LptD"/>
    <property type="match status" value="1"/>
</dbReference>
<dbReference type="AlphaFoldDB" id="A0A1B4Q1R9"/>
<dbReference type="GO" id="GO:0043165">
    <property type="term" value="P:Gram-negative-bacterium-type cell outer membrane assembly"/>
    <property type="evidence" value="ECO:0007669"/>
    <property type="project" value="UniProtKB-UniRule"/>
</dbReference>
<dbReference type="GO" id="GO:0009279">
    <property type="term" value="C:cell outer membrane"/>
    <property type="evidence" value="ECO:0007669"/>
    <property type="project" value="UniProtKB-SubCell"/>
</dbReference>
<dbReference type="GO" id="GO:1990351">
    <property type="term" value="C:transporter complex"/>
    <property type="evidence" value="ECO:0007669"/>
    <property type="project" value="TreeGrafter"/>
</dbReference>
<sequence length="706" mass="78238">MASTSADTDIALKGHAELRRDRSIVKGDAIHYAFDTDVADAYGSVVLADSGRLFFGPEAHFRVEANQGYIVAPTYRFTSNGGRGSAARINVVDVEHTSVEHGTYTTCACGDRPGWYLKASRFNIDNGDDTGVARNGVLFFQGVPIFASPWLSFPLSSARRTGLLSPTISYDSTNGVEFTQPVYLNLAPNYDLTLTAHTMQRRGTMLGADYRYLSSSYSGELAIAYLPDDRLARANRYSLHFKHDWNIGNGFGFYLYGDRVSDASAASTLASSGTVTSSTLYRQEAGLTYSRTPWYVLFRVQHLQSFDSTTIYAREPQLNVRYARYNVGGFDFGMETDATRFRPTVSNATHGNRFVFDPYVAYSVERSSWFFTPKLKWHFASYNLTSIGSGVPSGQPNQFDVNVPTLTIDTGLRFERSMSLFGHAYLQTLEPRLFYVYTPYRNQYHAPLFDTTVTDFGIGELFSDNTFVGHDRIADANRVTVALTSRLIEPSNGDERARFVLGQQYDFKTPKVTLTSSDSTATFSRTGLVLGASYKIGAGFNAEQAAQYDDIDDYLRRASIGFSWAPGELRVLNMSYRYNRAVDYSYAGEDVEPVSQAVLAAQWPLTSHFSAVARLDYDLHSRRLRTGLVGIQYDASCWNLSVAGEKYLYATSSTSATSGTRITVQLQLKGLGAADSGLKKKLSAAVPGYSSPFVQQDSNDRFTDLP</sequence>
<dbReference type="PANTHER" id="PTHR30189:SF1">
    <property type="entry name" value="LPS-ASSEMBLY PROTEIN LPTD"/>
    <property type="match status" value="1"/>
</dbReference>
<evidence type="ECO:0000313" key="5">
    <source>
        <dbReference type="Proteomes" id="UP000094776"/>
    </source>
</evidence>
<comment type="subunit">
    <text evidence="2">Component of the lipopolysaccharide transport and assembly complex. Interacts with LptE and LptA.</text>
</comment>
<accession>A0A1B4Q1R9</accession>
<dbReference type="Proteomes" id="UP000094776">
    <property type="component" value="Chromosome 2"/>
</dbReference>
<dbReference type="PANTHER" id="PTHR30189">
    <property type="entry name" value="LPS-ASSEMBLY PROTEIN"/>
    <property type="match status" value="1"/>
</dbReference>
<evidence type="ECO:0000256" key="1">
    <source>
        <dbReference type="ARBA" id="ARBA00022729"/>
    </source>
</evidence>
<gene>
    <name evidence="2" type="primary">lptD</name>
    <name evidence="4" type="ORF">WT26_30075</name>
</gene>
<feature type="domain" description="LptD C-terminal" evidence="3">
    <location>
        <begin position="235"/>
        <end position="608"/>
    </location>
</feature>
<dbReference type="HAMAP" id="MF_01411">
    <property type="entry name" value="LPS_assembly_LptD"/>
    <property type="match status" value="1"/>
</dbReference>
<evidence type="ECO:0000313" key="4">
    <source>
        <dbReference type="EMBL" id="AOK20053.1"/>
    </source>
</evidence>
<protein>
    <recommendedName>
        <fullName evidence="2">LPS-assembly protein LptD</fullName>
    </recommendedName>
</protein>
<name>A0A1B4Q1R9_BURCE</name>
<evidence type="ECO:0000256" key="2">
    <source>
        <dbReference type="HAMAP-Rule" id="MF_01411"/>
    </source>
</evidence>
<dbReference type="GO" id="GO:0015920">
    <property type="term" value="P:lipopolysaccharide transport"/>
    <property type="evidence" value="ECO:0007669"/>
    <property type="project" value="InterPro"/>
</dbReference>
<keyword evidence="1 2" id="KW-0732">Signal</keyword>
<comment type="function">
    <text evidence="2">Together with LptE, is involved in the assembly of lipopolysaccharide (LPS) at the surface of the outer membrane.</text>
</comment>
<keyword evidence="2" id="KW-0472">Membrane</keyword>
<dbReference type="EMBL" id="CP013444">
    <property type="protein sequence ID" value="AOK20053.1"/>
    <property type="molecule type" value="Genomic_DNA"/>
</dbReference>
<reference evidence="4 5" key="1">
    <citation type="submission" date="2015-12" db="EMBL/GenBank/DDBJ databases">
        <title>Diversity of Burkholderia near neighbor genomes.</title>
        <authorList>
            <person name="Sahl J."/>
            <person name="Wagner D."/>
            <person name="Keim P."/>
        </authorList>
    </citation>
    <scope>NUCLEOTIDE SEQUENCE [LARGE SCALE GENOMIC DNA]</scope>
    <source>
        <strain evidence="4 5">MSMB1184WGS</strain>
    </source>
</reference>
<organism evidence="4 5">
    <name type="scientific">Burkholderia cepacia</name>
    <name type="common">Pseudomonas cepacia</name>
    <dbReference type="NCBI Taxonomy" id="292"/>
    <lineage>
        <taxon>Bacteria</taxon>
        <taxon>Pseudomonadati</taxon>
        <taxon>Pseudomonadota</taxon>
        <taxon>Betaproteobacteria</taxon>
        <taxon>Burkholderiales</taxon>
        <taxon>Burkholderiaceae</taxon>
        <taxon>Burkholderia</taxon>
        <taxon>Burkholderia cepacia complex</taxon>
    </lineage>
</organism>